<accession>A0A429YTE2</accession>
<dbReference type="GO" id="GO:0006865">
    <property type="term" value="P:amino acid transport"/>
    <property type="evidence" value="ECO:0007669"/>
    <property type="project" value="UniProtKB-KW"/>
</dbReference>
<dbReference type="AlphaFoldDB" id="A0A429YTE2"/>
<evidence type="ECO:0000256" key="4">
    <source>
        <dbReference type="SAM" id="SignalP"/>
    </source>
</evidence>
<dbReference type="PANTHER" id="PTHR30483">
    <property type="entry name" value="LEUCINE-SPECIFIC-BINDING PROTEIN"/>
    <property type="match status" value="1"/>
</dbReference>
<dbReference type="OrthoDB" id="9786833at2"/>
<evidence type="ECO:0000256" key="3">
    <source>
        <dbReference type="ARBA" id="ARBA00022970"/>
    </source>
</evidence>
<dbReference type="EMBL" id="RWKW01000078">
    <property type="protein sequence ID" value="RST84737.1"/>
    <property type="molecule type" value="Genomic_DNA"/>
</dbReference>
<dbReference type="RefSeq" id="WP_126701567.1">
    <property type="nucleotide sequence ID" value="NZ_RWKW01000078.1"/>
</dbReference>
<sequence>MLRRTFIALAASAAAIMAAGAPAFAQDVIRLGASAPKSGPLAGGAAVTHWPNIQLWMKEVNDAGGLKVGDKQMKLELIEYDDKTNGEEAIKNIQRLATVDKVDFIVTPYSTGLNIATAPIIARYGYPHITTSAATDGVTEFAKRWPNSFWMLGTSSQLANGVVQALTKLKDAGAIGNKVALVNVADAFGLELVGAAKPAITAAGFEIVYESSYPLGTQDLAPVISGAKAAAPDAFVAFSYPGDTFALTEQAQVQGLEVGAFYTGVGTAFPAFAGRFKEAANGILGIGGVNSEDEAVKAYLAKHQEVTGATPDYWASATTYAGLQVLGQAIEKAGSLDKAAVVEAIRTGTFDTIIGQISMPENVNRNVWTVGQWDNGIFKAVAADGLPVAGDPVKKPAWQ</sequence>
<feature type="signal peptide" evidence="4">
    <location>
        <begin position="1"/>
        <end position="25"/>
    </location>
</feature>
<proteinExistence type="inferred from homology"/>
<evidence type="ECO:0000259" key="5">
    <source>
        <dbReference type="Pfam" id="PF13458"/>
    </source>
</evidence>
<dbReference type="CDD" id="cd06338">
    <property type="entry name" value="PBP1_ABC_ligand_binding-like"/>
    <property type="match status" value="1"/>
</dbReference>
<organism evidence="6 7">
    <name type="scientific">Aquibium carbonis</name>
    <dbReference type="NCBI Taxonomy" id="2495581"/>
    <lineage>
        <taxon>Bacteria</taxon>
        <taxon>Pseudomonadati</taxon>
        <taxon>Pseudomonadota</taxon>
        <taxon>Alphaproteobacteria</taxon>
        <taxon>Hyphomicrobiales</taxon>
        <taxon>Phyllobacteriaceae</taxon>
        <taxon>Aquibium</taxon>
    </lineage>
</organism>
<dbReference type="SUPFAM" id="SSF53822">
    <property type="entry name" value="Periplasmic binding protein-like I"/>
    <property type="match status" value="1"/>
</dbReference>
<dbReference type="InterPro" id="IPR051010">
    <property type="entry name" value="BCAA_transport"/>
</dbReference>
<evidence type="ECO:0000313" key="7">
    <source>
        <dbReference type="Proteomes" id="UP000278398"/>
    </source>
</evidence>
<comment type="caution">
    <text evidence="6">The sequence shown here is derived from an EMBL/GenBank/DDBJ whole genome shotgun (WGS) entry which is preliminary data.</text>
</comment>
<evidence type="ECO:0000313" key="6">
    <source>
        <dbReference type="EMBL" id="RST84737.1"/>
    </source>
</evidence>
<dbReference type="Gene3D" id="3.40.50.2300">
    <property type="match status" value="2"/>
</dbReference>
<protein>
    <submittedName>
        <fullName evidence="6">Branched-chain amino acid ABC transporter substrate-binding protein</fullName>
    </submittedName>
</protein>
<dbReference type="Proteomes" id="UP000278398">
    <property type="component" value="Unassembled WGS sequence"/>
</dbReference>
<keyword evidence="3" id="KW-0813">Transport</keyword>
<keyword evidence="2 4" id="KW-0732">Signal</keyword>
<gene>
    <name evidence="6" type="ORF">EJC49_19275</name>
</gene>
<feature type="domain" description="Leucine-binding protein" evidence="5">
    <location>
        <begin position="29"/>
        <end position="374"/>
    </location>
</feature>
<reference evidence="6 7" key="1">
    <citation type="submission" date="2018-12" db="EMBL/GenBank/DDBJ databases">
        <title>Mesorhizobium carbonis sp. nov., isolated from coal mine water.</title>
        <authorList>
            <person name="Xin W."/>
            <person name="Xu Z."/>
            <person name="Xiang F."/>
            <person name="Zhang J."/>
            <person name="Xi L."/>
            <person name="Liu J."/>
        </authorList>
    </citation>
    <scope>NUCLEOTIDE SEQUENCE [LARGE SCALE GENOMIC DNA]</scope>
    <source>
        <strain evidence="6 7">B2.3</strain>
    </source>
</reference>
<name>A0A429YTE2_9HYPH</name>
<dbReference type="Pfam" id="PF13458">
    <property type="entry name" value="Peripla_BP_6"/>
    <property type="match status" value="1"/>
</dbReference>
<keyword evidence="3" id="KW-0029">Amino-acid transport</keyword>
<dbReference type="PANTHER" id="PTHR30483:SF37">
    <property type="entry name" value="ABC TRANSPORTER SUBSTRATE-BINDING PROTEIN"/>
    <property type="match status" value="1"/>
</dbReference>
<evidence type="ECO:0000256" key="2">
    <source>
        <dbReference type="ARBA" id="ARBA00022729"/>
    </source>
</evidence>
<evidence type="ECO:0000256" key="1">
    <source>
        <dbReference type="ARBA" id="ARBA00010062"/>
    </source>
</evidence>
<comment type="similarity">
    <text evidence="1">Belongs to the leucine-binding protein family.</text>
</comment>
<keyword evidence="7" id="KW-1185">Reference proteome</keyword>
<feature type="chain" id="PRO_5019567364" evidence="4">
    <location>
        <begin position="26"/>
        <end position="399"/>
    </location>
</feature>
<dbReference type="InterPro" id="IPR028082">
    <property type="entry name" value="Peripla_BP_I"/>
</dbReference>
<dbReference type="InterPro" id="IPR028081">
    <property type="entry name" value="Leu-bd"/>
</dbReference>